<gene>
    <name evidence="2" type="ORF">A2803_04660</name>
</gene>
<organism evidence="2 3">
    <name type="scientific">Candidatus Woesebacteria bacterium RIFCSPHIGHO2_01_FULL_44_21</name>
    <dbReference type="NCBI Taxonomy" id="1802503"/>
    <lineage>
        <taxon>Bacteria</taxon>
        <taxon>Candidatus Woeseibacteriota</taxon>
    </lineage>
</organism>
<comment type="caution">
    <text evidence="2">The sequence shown here is derived from an EMBL/GenBank/DDBJ whole genome shotgun (WGS) entry which is preliminary data.</text>
</comment>
<dbReference type="CDD" id="cd06223">
    <property type="entry name" value="PRTases_typeI"/>
    <property type="match status" value="1"/>
</dbReference>
<sequence length="210" mass="22930">MYFTDRADAGRKLSRKLNKKIYKKATVFALPRGGVPVGCEVAKHLKAPLDVLVVRKIGSPMQPEYGLGAISESGAVVLDHDRMATAQITEKDIKEIVAMERKELERRVGLYRKGKILSIKNKDVILVDDGLATGVTARAAALAAKNLGAKKITFVAPVCAKQSMVELANYVDEIICLDEPENLGSIGAYYNHFDQVNDEEVVSLLSQSTL</sequence>
<dbReference type="Gene3D" id="3.40.50.2020">
    <property type="match status" value="1"/>
</dbReference>
<feature type="domain" description="Phosphoribosyltransferase" evidence="1">
    <location>
        <begin position="7"/>
        <end position="178"/>
    </location>
</feature>
<dbReference type="SUPFAM" id="SSF53271">
    <property type="entry name" value="PRTase-like"/>
    <property type="match status" value="1"/>
</dbReference>
<dbReference type="Pfam" id="PF00156">
    <property type="entry name" value="Pribosyltran"/>
    <property type="match status" value="1"/>
</dbReference>
<evidence type="ECO:0000259" key="1">
    <source>
        <dbReference type="Pfam" id="PF00156"/>
    </source>
</evidence>
<dbReference type="EMBL" id="MGGP01000022">
    <property type="protein sequence ID" value="OGM31693.1"/>
    <property type="molecule type" value="Genomic_DNA"/>
</dbReference>
<protein>
    <recommendedName>
        <fullName evidence="1">Phosphoribosyltransferase domain-containing protein</fullName>
    </recommendedName>
</protein>
<dbReference type="Proteomes" id="UP000178870">
    <property type="component" value="Unassembled WGS sequence"/>
</dbReference>
<proteinExistence type="predicted"/>
<name>A0A1F7YWI5_9BACT</name>
<dbReference type="InterPro" id="IPR029057">
    <property type="entry name" value="PRTase-like"/>
</dbReference>
<accession>A0A1F7YWI5</accession>
<dbReference type="InterPro" id="IPR000836">
    <property type="entry name" value="PRTase_dom"/>
</dbReference>
<evidence type="ECO:0000313" key="3">
    <source>
        <dbReference type="Proteomes" id="UP000178870"/>
    </source>
</evidence>
<dbReference type="AlphaFoldDB" id="A0A1F7YWI5"/>
<evidence type="ECO:0000313" key="2">
    <source>
        <dbReference type="EMBL" id="OGM31693.1"/>
    </source>
</evidence>
<reference evidence="2 3" key="1">
    <citation type="journal article" date="2016" name="Nat. Commun.">
        <title>Thousands of microbial genomes shed light on interconnected biogeochemical processes in an aquifer system.</title>
        <authorList>
            <person name="Anantharaman K."/>
            <person name="Brown C.T."/>
            <person name="Hug L.A."/>
            <person name="Sharon I."/>
            <person name="Castelle C.J."/>
            <person name="Probst A.J."/>
            <person name="Thomas B.C."/>
            <person name="Singh A."/>
            <person name="Wilkins M.J."/>
            <person name="Karaoz U."/>
            <person name="Brodie E.L."/>
            <person name="Williams K.H."/>
            <person name="Hubbard S.S."/>
            <person name="Banfield J.F."/>
        </authorList>
    </citation>
    <scope>NUCLEOTIDE SEQUENCE [LARGE SCALE GENOMIC DNA]</scope>
</reference>
<dbReference type="Gene3D" id="3.30.1310.20">
    <property type="entry name" value="PRTase-like"/>
    <property type="match status" value="1"/>
</dbReference>